<evidence type="ECO:0000256" key="6">
    <source>
        <dbReference type="SAM" id="Coils"/>
    </source>
</evidence>
<evidence type="ECO:0000256" key="1">
    <source>
        <dbReference type="ARBA" id="ARBA00004245"/>
    </source>
</evidence>
<feature type="domain" description="Gamma tubulin complex component C-terminal" evidence="8">
    <location>
        <begin position="949"/>
        <end position="1200"/>
    </location>
</feature>
<dbReference type="InterPro" id="IPR007259">
    <property type="entry name" value="GCP"/>
</dbReference>
<feature type="region of interest" description="Disordered" evidence="7">
    <location>
        <begin position="1797"/>
        <end position="1925"/>
    </location>
</feature>
<evidence type="ECO:0000313" key="10">
    <source>
        <dbReference type="Proteomes" id="UP001642484"/>
    </source>
</evidence>
<dbReference type="Proteomes" id="UP001642484">
    <property type="component" value="Unassembled WGS sequence"/>
</dbReference>
<proteinExistence type="inferred from homology"/>
<keyword evidence="10" id="KW-1185">Reference proteome</keyword>
<dbReference type="Gene3D" id="1.20.120.1900">
    <property type="entry name" value="Gamma-tubulin complex, C-terminal domain"/>
    <property type="match status" value="1"/>
</dbReference>
<keyword evidence="3" id="KW-0963">Cytoplasm</keyword>
<feature type="compositionally biased region" description="Low complexity" evidence="7">
    <location>
        <begin position="503"/>
        <end position="524"/>
    </location>
</feature>
<feature type="compositionally biased region" description="Polar residues" evidence="7">
    <location>
        <begin position="1880"/>
        <end position="1889"/>
    </location>
</feature>
<feature type="compositionally biased region" description="Low complexity" evidence="7">
    <location>
        <begin position="751"/>
        <end position="767"/>
    </location>
</feature>
<organism evidence="9 10">
    <name type="scientific">Durusdinium trenchii</name>
    <dbReference type="NCBI Taxonomy" id="1381693"/>
    <lineage>
        <taxon>Eukaryota</taxon>
        <taxon>Sar</taxon>
        <taxon>Alveolata</taxon>
        <taxon>Dinophyceae</taxon>
        <taxon>Suessiales</taxon>
        <taxon>Symbiodiniaceae</taxon>
        <taxon>Durusdinium</taxon>
    </lineage>
</organism>
<dbReference type="InterPro" id="IPR040457">
    <property type="entry name" value="GCP_C"/>
</dbReference>
<feature type="compositionally biased region" description="Basic and acidic residues" evidence="7">
    <location>
        <begin position="1815"/>
        <end position="1825"/>
    </location>
</feature>
<comment type="similarity">
    <text evidence="2">Belongs to the TUBGCP family.</text>
</comment>
<evidence type="ECO:0000256" key="7">
    <source>
        <dbReference type="SAM" id="MobiDB-lite"/>
    </source>
</evidence>
<evidence type="ECO:0000256" key="3">
    <source>
        <dbReference type="ARBA" id="ARBA00022490"/>
    </source>
</evidence>
<dbReference type="Pfam" id="PF04130">
    <property type="entry name" value="GCP_C_terminal"/>
    <property type="match status" value="1"/>
</dbReference>
<reference evidence="9 10" key="1">
    <citation type="submission" date="2024-02" db="EMBL/GenBank/DDBJ databases">
        <authorList>
            <person name="Chen Y."/>
            <person name="Shah S."/>
            <person name="Dougan E. K."/>
            <person name="Thang M."/>
            <person name="Chan C."/>
        </authorList>
    </citation>
    <scope>NUCLEOTIDE SEQUENCE [LARGE SCALE GENOMIC DNA]</scope>
</reference>
<dbReference type="PANTHER" id="PTHR19302">
    <property type="entry name" value="GAMMA TUBULIN COMPLEX PROTEIN"/>
    <property type="match status" value="1"/>
</dbReference>
<feature type="compositionally biased region" description="Basic and acidic residues" evidence="7">
    <location>
        <begin position="525"/>
        <end position="536"/>
    </location>
</feature>
<keyword evidence="6" id="KW-0175">Coiled coil</keyword>
<feature type="region of interest" description="Disordered" evidence="7">
    <location>
        <begin position="479"/>
        <end position="536"/>
    </location>
</feature>
<evidence type="ECO:0000256" key="4">
    <source>
        <dbReference type="ARBA" id="ARBA00022701"/>
    </source>
</evidence>
<name>A0ABP0PX33_9DINO</name>
<accession>A0ABP0PX33</accession>
<comment type="caution">
    <text evidence="9">The sequence shown here is derived from an EMBL/GenBank/DDBJ whole genome shotgun (WGS) entry which is preliminary data.</text>
</comment>
<evidence type="ECO:0000313" key="9">
    <source>
        <dbReference type="EMBL" id="CAK9079958.1"/>
    </source>
</evidence>
<feature type="region of interest" description="Disordered" evidence="7">
    <location>
        <begin position="1697"/>
        <end position="1761"/>
    </location>
</feature>
<keyword evidence="4" id="KW-0493">Microtubule</keyword>
<dbReference type="InterPro" id="IPR042241">
    <property type="entry name" value="GCP_C_sf"/>
</dbReference>
<dbReference type="EMBL" id="CAXAMN010023695">
    <property type="protein sequence ID" value="CAK9079958.1"/>
    <property type="molecule type" value="Genomic_DNA"/>
</dbReference>
<sequence length="2056" mass="224383">MAVEGLFHQLFFLDATTPATGTIAREKAAATDHDHATGRASGFFAEPSQRNVQWHQDEEVLPSGFLDHQSHASWEPPLHPQLKPWLPGGDAAELSEDLPDLGEHRAVYLDEEARLPAMPSTVAWLWPSVEALESRAAWDGFRAQPSPGSDAHVARSAFWALQGVGSQLFQVDQLTDHVRFAPAEPGGVPRAGVLEHTLMRHWAACCTGCLRLRRIGEDLRSSSSRCSQALGEVLKELLMAVDQDIYQRVRPDARRSSFLKLHVAADRWFRRLQPVLALCGVNDAVPDSPLPEGVELLEHIFTSCRVHEISTTTFQATSHELPSLFSPHETILLWTFQRTMQPFLDGLSAWSQFGTPLPREFQSPSGGMKLPRFLASLDVELQGLAPKLAILSSAATAAGAVAVRAAVRGPPVPELRAGAFLAAEGREVRAFLGGAQEEAEAPGDPSCLAVLVSLTEPPVWPPPAPEPPELVWPPEETAEVKVPDTAKKPAVPPPVQTEEEPRAATPRWATPRTPRTARPFTPRVTPEEAARRKQQEELKLALDAQVAEKRQIDEEKKQLEAEEEAKERFLLDVGDEFLEEARQRILDEHEMQQRQTEQESRLIRWNLERFKRSQQLVELWTREAEFYAEELKSLAPQMEPQAASWGPVVNPWARRSEDIHPESRPGLTVSAIAETAETAEEFAVDQISRGRGSDVPSERDPEHREEADQPRPEEPPLEEPEEPEDQMEDPPQAAQDQNDHTILNAVLPNLDPDGSDAGDSAGSGASPVEDDALEAGDPSPATAGRPSHPAGQPSVQELLAPTDPPVAPTDPPVAPGPAGPAAAAGAAAAAEEAQWRQVLRQVRRHLYAACCARLARQAALAPVAEVDLGDFFKGLTEAKRQEETGDAARPETGRRSAYSWRIATDVLEAQQLGSRPLEVALESCLLRPLRKQSQWVDAKVVEQVFQLKLVKRIDLLRRVLLMSESRLLSPFLVEALSLARMAGSGPVPGANGDQAELQRTEAALNGLFQSLVPLSGEEEAFLSGLSLHLATSPSPLGHGPVRFLDGISFSLKLDFPMSLFFEEPIMLQYSRLFRLVALVNHVLEGLKSSWFFLSLRPSTTATLGLEMRLVAAVRQRLHHFAGTLHRYLLLDVIASEFRRMEAKMQLATGLEQIFSAQRSCLMQCLVKSFLDGAQESQEALAAVVGILSQALQLQSLLDEVGSVKRFPAWVMRRLQGIHVGFQELRTTLRACRPGFAPEEAEDFFEAWLLQWSRHCDQTSAGVEKTLYSRRMCVAVPVGREDGEIGRSGTTAPATGLPAADKVLPLPSEVPPQPKAIPPKPQGLLGKAKAFGKDMVMNAVSEFFGSAGGKGDPDVGRQCAELYGLFQRKNIMEAPTDAVLRINRGAPKGLADLEDDKAPGGLFLQHTASHQWYHCFILGKKEDAQLQCVAMDPDELFRAKGICGAQACDFDRSTFKTECLTRVIGLVGRPQCVYVGHHMELHPKDIMGKPVPYSVYILSCPPLPPPPVKCASRSMRGAAFLEAKETRPMTTLVPVRDSFRVSALGLGLEMKPQLGAQADSTKRTGPAHSFGTAKGGVKVFISKKLAKSKASIFFETFFGKFSGCCRVLPGGVEGRGDFEIGVGTPGPVYHVPSTAPGAEITAIGRRPERCRCDPLRINASFTLRDFVRSLKLEKNAHRRCHRLAKDWHNRQVGAAPSFSFGSDEARKHPSAKYPDSSVDLTSSASQSPQRRRSEAQGATVDTQKVKFHSTPQVHLGSEDRSSLKNAEILRTNAELAMGMESPSALEYFPKEIHKTVLGDPSRGCGSRHAASPLRSAKTDEELRALPDRTGPAYSFASKMRKPKEETRVQTLQLGSPRTLGPGAVGWTSDPGSGGSHAPATSLGNQPTSPRRTAPARGTGEGPVGGFEEVGTVGTVGTSTGLVDEREEPPPTELLAIEDKVFSSIGKQAILVHREGLIKLWWADGLFTAGGLEHHSFPSGRWGGQEHAGPEQQESGWELETALYVSDMDRPAMGPKPTFHMDLPARGREGRGWSLVESGLESGTVLGGLESKRCSPYP</sequence>
<evidence type="ECO:0000256" key="2">
    <source>
        <dbReference type="ARBA" id="ARBA00010337"/>
    </source>
</evidence>
<feature type="compositionally biased region" description="Low complexity" evidence="7">
    <location>
        <begin position="1904"/>
        <end position="1920"/>
    </location>
</feature>
<feature type="compositionally biased region" description="Pro residues" evidence="7">
    <location>
        <begin position="802"/>
        <end position="818"/>
    </location>
</feature>
<feature type="compositionally biased region" description="Basic and acidic residues" evidence="7">
    <location>
        <begin position="696"/>
        <end position="714"/>
    </location>
</feature>
<feature type="region of interest" description="Disordered" evidence="7">
    <location>
        <begin position="677"/>
        <end position="825"/>
    </location>
</feature>
<gene>
    <name evidence="9" type="ORF">CCMP2556_LOCUS39313</name>
</gene>
<feature type="coiled-coil region" evidence="6">
    <location>
        <begin position="542"/>
        <end position="572"/>
    </location>
</feature>
<comment type="subcellular location">
    <subcellularLocation>
        <location evidence="1">Cytoplasm</location>
        <location evidence="1">Cytoskeleton</location>
    </subcellularLocation>
</comment>
<evidence type="ECO:0000259" key="8">
    <source>
        <dbReference type="Pfam" id="PF04130"/>
    </source>
</evidence>
<protein>
    <recommendedName>
        <fullName evidence="8">Gamma tubulin complex component C-terminal domain-containing protein</fullName>
    </recommendedName>
</protein>
<feature type="compositionally biased region" description="Acidic residues" evidence="7">
    <location>
        <begin position="715"/>
        <end position="728"/>
    </location>
</feature>
<evidence type="ECO:0000256" key="5">
    <source>
        <dbReference type="ARBA" id="ARBA00023212"/>
    </source>
</evidence>
<keyword evidence="5" id="KW-0206">Cytoskeleton</keyword>